<dbReference type="InterPro" id="IPR003594">
    <property type="entry name" value="HATPase_dom"/>
</dbReference>
<keyword evidence="9" id="KW-0902">Two-component regulatory system</keyword>
<dbReference type="GO" id="GO:0000155">
    <property type="term" value="F:phosphorelay sensor kinase activity"/>
    <property type="evidence" value="ECO:0007669"/>
    <property type="project" value="InterPro"/>
</dbReference>
<dbReference type="EC" id="2.7.13.3" evidence="3"/>
<evidence type="ECO:0000256" key="3">
    <source>
        <dbReference type="ARBA" id="ARBA00012438"/>
    </source>
</evidence>
<dbReference type="EMBL" id="BBIO01000016">
    <property type="protein sequence ID" value="GAK46258.1"/>
    <property type="molecule type" value="Genomic_DNA"/>
</dbReference>
<dbReference type="PROSITE" id="PS50885">
    <property type="entry name" value="HAMP"/>
    <property type="match status" value="1"/>
</dbReference>
<dbReference type="AlphaFoldDB" id="A0A081BDZ0"/>
<evidence type="ECO:0000259" key="12">
    <source>
        <dbReference type="PROSITE" id="PS50109"/>
    </source>
</evidence>
<evidence type="ECO:0000256" key="1">
    <source>
        <dbReference type="ARBA" id="ARBA00000085"/>
    </source>
</evidence>
<feature type="domain" description="HAMP" evidence="13">
    <location>
        <begin position="205"/>
        <end position="258"/>
    </location>
</feature>
<feature type="domain" description="Histidine kinase" evidence="12">
    <location>
        <begin position="266"/>
        <end position="466"/>
    </location>
</feature>
<dbReference type="CDD" id="cd00082">
    <property type="entry name" value="HisKA"/>
    <property type="match status" value="1"/>
</dbReference>
<evidence type="ECO:0000256" key="8">
    <source>
        <dbReference type="ARBA" id="ARBA00022989"/>
    </source>
</evidence>
<comment type="subcellular location">
    <subcellularLocation>
        <location evidence="2">Membrane</location>
        <topology evidence="2">Multi-pass membrane protein</topology>
    </subcellularLocation>
</comment>
<dbReference type="InterPro" id="IPR004358">
    <property type="entry name" value="Sig_transdc_His_kin-like_C"/>
</dbReference>
<sequence length="479" mass="52519">MKVLPFLPRPGWVNSLTGRLSVSLSLIVIGAVAIILGVLSAQMAAEQDTLRDRSLEWQAKDVAVHLQAEGGEVRLALPPELEKAYSAPDGQYLFLISNAKGEPLMHSNYGMRLAGHLPADWRTSGVEEERVSYFEFRDLERGQVFYGASMRVWLGEQPYTVQVAQGPVHSDVLADTVIEEFFERQWWAFLLFLVAIVATVVLTVRLSLRSIGAVSRVARSLGPASLDARLDTKGIPSEVLPIVEAVNEALRKIEDGYRRQREFTANAAHQLRTPLTILRADLENRELDRAEALREVRALERLVQQFLHLAQADNFQLALNEQTDLNAVAEETVAALAPFALKRGQEIALEAPEGSLFVRGNSSFIAVALRNLIENALQYSPAGEAVTVKVERPGKISVLDRGCGIEKSRLGLVFDRFWRADRKVEDGAGLGLSIVQQIMVGHGGQVEAAQNPGGGALFTLIFPEFSAASSIRETAPSAP</sequence>
<dbReference type="PANTHER" id="PTHR45436">
    <property type="entry name" value="SENSOR HISTIDINE KINASE YKOH"/>
    <property type="match status" value="1"/>
</dbReference>
<evidence type="ECO:0000256" key="6">
    <source>
        <dbReference type="ARBA" id="ARBA00022692"/>
    </source>
</evidence>
<keyword evidence="4" id="KW-0597">Phosphoprotein</keyword>
<dbReference type="InterPro" id="IPR036890">
    <property type="entry name" value="HATPase_C_sf"/>
</dbReference>
<dbReference type="CDD" id="cd00075">
    <property type="entry name" value="HATPase"/>
    <property type="match status" value="1"/>
</dbReference>
<evidence type="ECO:0000259" key="13">
    <source>
        <dbReference type="PROSITE" id="PS50885"/>
    </source>
</evidence>
<keyword evidence="5" id="KW-0808">Transferase</keyword>
<dbReference type="SUPFAM" id="SSF55874">
    <property type="entry name" value="ATPase domain of HSP90 chaperone/DNA topoisomerase II/histidine kinase"/>
    <property type="match status" value="1"/>
</dbReference>
<dbReference type="PRINTS" id="PR00344">
    <property type="entry name" value="BCTRLSENSOR"/>
</dbReference>
<comment type="catalytic activity">
    <reaction evidence="1">
        <text>ATP + protein L-histidine = ADP + protein N-phospho-L-histidine.</text>
        <dbReference type="EC" id="2.7.13.3"/>
    </reaction>
</comment>
<accession>A0A081BDZ0</accession>
<evidence type="ECO:0000256" key="2">
    <source>
        <dbReference type="ARBA" id="ARBA00004141"/>
    </source>
</evidence>
<keyword evidence="10 11" id="KW-0472">Membrane</keyword>
<dbReference type="SMART" id="SM00387">
    <property type="entry name" value="HATPase_c"/>
    <property type="match status" value="1"/>
</dbReference>
<protein>
    <recommendedName>
        <fullName evidence="3">histidine kinase</fullName>
        <ecNumber evidence="3">2.7.13.3</ecNumber>
    </recommendedName>
</protein>
<name>A0A081BDZ0_9HYPH</name>
<evidence type="ECO:0000313" key="14">
    <source>
        <dbReference type="EMBL" id="GAK46258.1"/>
    </source>
</evidence>
<organism evidence="14 15">
    <name type="scientific">Tepidicaulis marinus</name>
    <dbReference type="NCBI Taxonomy" id="1333998"/>
    <lineage>
        <taxon>Bacteria</taxon>
        <taxon>Pseudomonadati</taxon>
        <taxon>Pseudomonadota</taxon>
        <taxon>Alphaproteobacteria</taxon>
        <taxon>Hyphomicrobiales</taxon>
        <taxon>Parvibaculaceae</taxon>
        <taxon>Tepidicaulis</taxon>
    </lineage>
</organism>
<comment type="caution">
    <text evidence="14">The sequence shown here is derived from an EMBL/GenBank/DDBJ whole genome shotgun (WGS) entry which is preliminary data.</text>
</comment>
<dbReference type="Pfam" id="PF00512">
    <property type="entry name" value="HisKA"/>
    <property type="match status" value="1"/>
</dbReference>
<dbReference type="InterPro" id="IPR005467">
    <property type="entry name" value="His_kinase_dom"/>
</dbReference>
<dbReference type="PROSITE" id="PS50109">
    <property type="entry name" value="HIS_KIN"/>
    <property type="match status" value="1"/>
</dbReference>
<dbReference type="Pfam" id="PF08521">
    <property type="entry name" value="2CSK_N"/>
    <property type="match status" value="1"/>
</dbReference>
<dbReference type="PANTHER" id="PTHR45436:SF15">
    <property type="entry name" value="SENSOR HISTIDINE KINASE CUSS"/>
    <property type="match status" value="1"/>
</dbReference>
<dbReference type="InterPro" id="IPR003660">
    <property type="entry name" value="HAMP_dom"/>
</dbReference>
<keyword evidence="7 14" id="KW-0418">Kinase</keyword>
<dbReference type="Proteomes" id="UP000028702">
    <property type="component" value="Unassembled WGS sequence"/>
</dbReference>
<dbReference type="GO" id="GO:0005886">
    <property type="term" value="C:plasma membrane"/>
    <property type="evidence" value="ECO:0007669"/>
    <property type="project" value="TreeGrafter"/>
</dbReference>
<dbReference type="InterPro" id="IPR003661">
    <property type="entry name" value="HisK_dim/P_dom"/>
</dbReference>
<dbReference type="InterPro" id="IPR050428">
    <property type="entry name" value="TCS_sensor_his_kinase"/>
</dbReference>
<dbReference type="RefSeq" id="WP_081875640.1">
    <property type="nucleotide sequence ID" value="NZ_BBIO01000016.1"/>
</dbReference>
<feature type="transmembrane region" description="Helical" evidence="11">
    <location>
        <begin position="20"/>
        <end position="41"/>
    </location>
</feature>
<dbReference type="SUPFAM" id="SSF47384">
    <property type="entry name" value="Homodimeric domain of signal transducing histidine kinase"/>
    <property type="match status" value="1"/>
</dbReference>
<dbReference type="Gene3D" id="3.30.565.10">
    <property type="entry name" value="Histidine kinase-like ATPase, C-terminal domain"/>
    <property type="match status" value="1"/>
</dbReference>
<evidence type="ECO:0000256" key="5">
    <source>
        <dbReference type="ARBA" id="ARBA00022679"/>
    </source>
</evidence>
<dbReference type="InterPro" id="IPR013727">
    <property type="entry name" value="2CSK_N"/>
</dbReference>
<proteinExistence type="predicted"/>
<gene>
    <name evidence="14" type="ORF">M2A_2757</name>
</gene>
<dbReference type="Gene3D" id="1.10.287.130">
    <property type="match status" value="1"/>
</dbReference>
<dbReference type="STRING" id="1333998.M2A_2757"/>
<evidence type="ECO:0000313" key="15">
    <source>
        <dbReference type="Proteomes" id="UP000028702"/>
    </source>
</evidence>
<evidence type="ECO:0000256" key="10">
    <source>
        <dbReference type="ARBA" id="ARBA00023136"/>
    </source>
</evidence>
<evidence type="ECO:0000256" key="9">
    <source>
        <dbReference type="ARBA" id="ARBA00023012"/>
    </source>
</evidence>
<keyword evidence="15" id="KW-1185">Reference proteome</keyword>
<dbReference type="Pfam" id="PF02518">
    <property type="entry name" value="HATPase_c"/>
    <property type="match status" value="1"/>
</dbReference>
<dbReference type="SMART" id="SM00388">
    <property type="entry name" value="HisKA"/>
    <property type="match status" value="1"/>
</dbReference>
<dbReference type="InterPro" id="IPR036097">
    <property type="entry name" value="HisK_dim/P_sf"/>
</dbReference>
<dbReference type="eggNOG" id="COG2205">
    <property type="taxonomic scope" value="Bacteria"/>
</dbReference>
<evidence type="ECO:0000256" key="7">
    <source>
        <dbReference type="ARBA" id="ARBA00022777"/>
    </source>
</evidence>
<keyword evidence="6 11" id="KW-0812">Transmembrane</keyword>
<feature type="transmembrane region" description="Helical" evidence="11">
    <location>
        <begin position="186"/>
        <end position="208"/>
    </location>
</feature>
<evidence type="ECO:0000256" key="11">
    <source>
        <dbReference type="SAM" id="Phobius"/>
    </source>
</evidence>
<reference evidence="14 15" key="1">
    <citation type="submission" date="2014-07" db="EMBL/GenBank/DDBJ databases">
        <title>Tepidicaulis marinum gen. nov., sp. nov., a novel marine bacterium denitrifying nitrate to nitrous oxide strictly under microaerobic conditions.</title>
        <authorList>
            <person name="Takeuchi M."/>
            <person name="Yamagishi T."/>
            <person name="Kamagata Y."/>
            <person name="Oshima K."/>
            <person name="Hattori M."/>
            <person name="Katayama T."/>
            <person name="Hanada S."/>
            <person name="Tamaki H."/>
            <person name="Marumo K."/>
            <person name="Maeda H."/>
            <person name="Nedachi M."/>
            <person name="Iwasaki W."/>
            <person name="Suwa Y."/>
            <person name="Sakata S."/>
        </authorList>
    </citation>
    <scope>NUCLEOTIDE SEQUENCE [LARGE SCALE GENOMIC DNA]</scope>
    <source>
        <strain evidence="14 15">MA2</strain>
    </source>
</reference>
<keyword evidence="8 11" id="KW-1133">Transmembrane helix</keyword>
<evidence type="ECO:0000256" key="4">
    <source>
        <dbReference type="ARBA" id="ARBA00022553"/>
    </source>
</evidence>